<organism evidence="14 15">
    <name type="scientific">Tilletia caries</name>
    <name type="common">wheat bunt fungus</name>
    <dbReference type="NCBI Taxonomy" id="13290"/>
    <lineage>
        <taxon>Eukaryota</taxon>
        <taxon>Fungi</taxon>
        <taxon>Dikarya</taxon>
        <taxon>Basidiomycota</taxon>
        <taxon>Ustilaginomycotina</taxon>
        <taxon>Exobasidiomycetes</taxon>
        <taxon>Tilletiales</taxon>
        <taxon>Tilletiaceae</taxon>
        <taxon>Tilletia</taxon>
    </lineage>
</organism>
<evidence type="ECO:0000256" key="10">
    <source>
        <dbReference type="SAM" id="MobiDB-lite"/>
    </source>
</evidence>
<dbReference type="Gene3D" id="3.40.50.300">
    <property type="entry name" value="P-loop containing nucleotide triphosphate hydrolases"/>
    <property type="match status" value="1"/>
</dbReference>
<evidence type="ECO:0000313" key="16">
    <source>
        <dbReference type="Proteomes" id="UP000836402"/>
    </source>
</evidence>
<dbReference type="InterPro" id="IPR027417">
    <property type="entry name" value="P-loop_NTPase"/>
</dbReference>
<dbReference type="SMART" id="SM00487">
    <property type="entry name" value="DEXDc"/>
    <property type="match status" value="1"/>
</dbReference>
<keyword evidence="7" id="KW-0238">DNA-binding</keyword>
<feature type="region of interest" description="Disordered" evidence="10">
    <location>
        <begin position="2051"/>
        <end position="2071"/>
    </location>
</feature>
<evidence type="ECO:0000256" key="1">
    <source>
        <dbReference type="ARBA" id="ARBA00004123"/>
    </source>
</evidence>
<proteinExistence type="predicted"/>
<dbReference type="Pfam" id="PF00176">
    <property type="entry name" value="SNF2-rel_dom"/>
    <property type="match status" value="1"/>
</dbReference>
<keyword evidence="16" id="KW-1185">Reference proteome</keyword>
<reference evidence="14" key="1">
    <citation type="submission" date="2016-04" db="EMBL/GenBank/DDBJ databases">
        <authorList>
            <person name="Nguyen H.D."/>
            <person name="Kesanakurti P."/>
            <person name="Cullis J."/>
            <person name="Levesque C.A."/>
            <person name="Hambleton S."/>
        </authorList>
    </citation>
    <scope>NUCLEOTIDE SEQUENCE</scope>
    <source>
        <strain evidence="14">DAOMC 238032</strain>
    </source>
</reference>
<feature type="repeat" description="HEAT" evidence="9">
    <location>
        <begin position="1381"/>
        <end position="1414"/>
    </location>
</feature>
<name>A0A177V9S8_9BASI</name>
<dbReference type="FunFam" id="3.40.50.10810:FF:000009">
    <property type="entry name" value="B-TFIID TATA-box-binding protein-associated factor 1"/>
    <property type="match status" value="1"/>
</dbReference>
<dbReference type="PROSITE" id="PS51192">
    <property type="entry name" value="HELICASE_ATP_BIND_1"/>
    <property type="match status" value="1"/>
</dbReference>
<feature type="repeat" description="HEAT" evidence="9">
    <location>
        <begin position="588"/>
        <end position="626"/>
    </location>
</feature>
<dbReference type="Pfam" id="PF00271">
    <property type="entry name" value="Helicase_C"/>
    <property type="match status" value="1"/>
</dbReference>
<dbReference type="InterPro" id="IPR014001">
    <property type="entry name" value="Helicase_ATP-bd"/>
</dbReference>
<feature type="region of interest" description="Disordered" evidence="10">
    <location>
        <begin position="842"/>
        <end position="863"/>
    </location>
</feature>
<dbReference type="InterPro" id="IPR044078">
    <property type="entry name" value="Mot1_ATP-bd"/>
</dbReference>
<feature type="compositionally biased region" description="Low complexity" evidence="10">
    <location>
        <begin position="229"/>
        <end position="239"/>
    </location>
</feature>
<evidence type="ECO:0000259" key="11">
    <source>
        <dbReference type="PROSITE" id="PS51192"/>
    </source>
</evidence>
<dbReference type="InterPro" id="IPR049730">
    <property type="entry name" value="SNF2/RAD54-like_C"/>
</dbReference>
<dbReference type="Pfam" id="PF12054">
    <property type="entry name" value="DUF3535"/>
    <property type="match status" value="1"/>
</dbReference>
<protein>
    <submittedName>
        <fullName evidence="14">Uncharacterized protein</fullName>
    </submittedName>
</protein>
<dbReference type="SUPFAM" id="SSF52540">
    <property type="entry name" value="P-loop containing nucleoside triphosphate hydrolases"/>
    <property type="match status" value="2"/>
</dbReference>
<dbReference type="SUPFAM" id="SSF48371">
    <property type="entry name" value="ARM repeat"/>
    <property type="match status" value="1"/>
</dbReference>
<feature type="compositionally biased region" description="Basic and acidic residues" evidence="10">
    <location>
        <begin position="561"/>
        <end position="576"/>
    </location>
</feature>
<dbReference type="GO" id="GO:0005634">
    <property type="term" value="C:nucleus"/>
    <property type="evidence" value="ECO:0007669"/>
    <property type="project" value="UniProtKB-SubCell"/>
</dbReference>
<evidence type="ECO:0000256" key="8">
    <source>
        <dbReference type="ARBA" id="ARBA00023242"/>
    </source>
</evidence>
<evidence type="ECO:0000256" key="6">
    <source>
        <dbReference type="ARBA" id="ARBA00022840"/>
    </source>
</evidence>
<dbReference type="Gene3D" id="1.25.10.10">
    <property type="entry name" value="Leucine-rich Repeat Variant"/>
    <property type="match status" value="2"/>
</dbReference>
<dbReference type="EMBL" id="LWDD02000560">
    <property type="protein sequence ID" value="KAE8258852.1"/>
    <property type="molecule type" value="Genomic_DNA"/>
</dbReference>
<dbReference type="SMART" id="SM00490">
    <property type="entry name" value="HELICc"/>
    <property type="match status" value="1"/>
</dbReference>
<dbReference type="InterPro" id="IPR021133">
    <property type="entry name" value="HEAT_type_2"/>
</dbReference>
<keyword evidence="4" id="KW-0378">Hydrolase</keyword>
<dbReference type="GO" id="GO:0004386">
    <property type="term" value="F:helicase activity"/>
    <property type="evidence" value="ECO:0007669"/>
    <property type="project" value="UniProtKB-KW"/>
</dbReference>
<gene>
    <name evidence="14" type="ORF">A4X03_0g4265</name>
    <name evidence="13" type="ORF">JKIAZH3_G8081</name>
</gene>
<keyword evidence="6" id="KW-0067">ATP-binding</keyword>
<evidence type="ECO:0000256" key="7">
    <source>
        <dbReference type="ARBA" id="ARBA00023125"/>
    </source>
</evidence>
<keyword evidence="3" id="KW-0547">Nucleotide-binding</keyword>
<keyword evidence="5" id="KW-0347">Helicase</keyword>
<feature type="region of interest" description="Disordered" evidence="10">
    <location>
        <begin position="266"/>
        <end position="323"/>
    </location>
</feature>
<evidence type="ECO:0000259" key="12">
    <source>
        <dbReference type="PROSITE" id="PS51194"/>
    </source>
</evidence>
<reference evidence="13" key="3">
    <citation type="submission" date="2020-10" db="EMBL/GenBank/DDBJ databases">
        <authorList>
            <person name="Sedaghatjoo S."/>
        </authorList>
    </citation>
    <scope>NUCLEOTIDE SEQUENCE</scope>
    <source>
        <strain evidence="13">AZH3</strain>
    </source>
</reference>
<dbReference type="GO" id="GO:0005524">
    <property type="term" value="F:ATP binding"/>
    <property type="evidence" value="ECO:0007669"/>
    <property type="project" value="UniProtKB-KW"/>
</dbReference>
<feature type="region of interest" description="Disordered" evidence="10">
    <location>
        <begin position="35"/>
        <end position="73"/>
    </location>
</feature>
<dbReference type="InterPro" id="IPR038718">
    <property type="entry name" value="SNF2-like_sf"/>
</dbReference>
<dbReference type="EMBL" id="CAJHJG010005139">
    <property type="protein sequence ID" value="CAD6947763.1"/>
    <property type="molecule type" value="Genomic_DNA"/>
</dbReference>
<dbReference type="Gene3D" id="3.40.50.10810">
    <property type="entry name" value="Tandem AAA-ATPase domain"/>
    <property type="match status" value="1"/>
</dbReference>
<evidence type="ECO:0000313" key="14">
    <source>
        <dbReference type="EMBL" id="KAE8258852.1"/>
    </source>
</evidence>
<dbReference type="InterPro" id="IPR022707">
    <property type="entry name" value="Mot1_central_dom"/>
</dbReference>
<evidence type="ECO:0000313" key="13">
    <source>
        <dbReference type="EMBL" id="CAD6947763.1"/>
    </source>
</evidence>
<evidence type="ECO:0000256" key="2">
    <source>
        <dbReference type="ARBA" id="ARBA00022737"/>
    </source>
</evidence>
<keyword evidence="2" id="KW-0677">Repeat</keyword>
<dbReference type="Proteomes" id="UP000077671">
    <property type="component" value="Unassembled WGS sequence"/>
</dbReference>
<feature type="compositionally biased region" description="Low complexity" evidence="10">
    <location>
        <begin position="1745"/>
        <end position="1757"/>
    </location>
</feature>
<comment type="caution">
    <text evidence="14">The sequence shown here is derived from an EMBL/GenBank/DDBJ whole genome shotgun (WGS) entry which is preliminary data.</text>
</comment>
<dbReference type="InterPro" id="IPR001650">
    <property type="entry name" value="Helicase_C-like"/>
</dbReference>
<feature type="domain" description="Helicase ATP-binding" evidence="11">
    <location>
        <begin position="1470"/>
        <end position="1643"/>
    </location>
</feature>
<sequence>MASTTTSRLDRLVSLLDTGSTSAIRSSAAKQLGQIAERAASSQQSTENSDDIKVVKEGGGAGASASDDASPPTTAWTEGVLLLAKIVPLLRSRVWETRLAAANAVGAVCDALPLWLPSPSSSSSAEPPTPSPSPLASFNLPRLLSSGTKLLSSAGKEFESTTLLLGGKGNANAAERLAHAKRSMQSLGLSVGGIGDLDLGMDVEAELRVGEESGEGVKKNGAAVAKEGQLQQQQQQQQQGSAVDMMPDFSSTSALSARERNALKRKLKAGGGNASTPTDELSNGPPRKRQMLASDAPSASASPTPTATSGENANGNGNGNSSVRPASADAFALLNEDPTSWPFEPICALLAADLFNPSWEIRHGAALGLRELMRAQGSGCGLYVDGVGDHHAAFLEDVGVRLLSVCALDRLNDFVLDQVMAPVRETCAQALASLLLLSSSSSAAAAAEENNGARSGDENRSKTRNGGAGMPLTSVQAVHRALVQMIRQDVDLETAARQGSKKDIGISDPTGTTFRRKRGDPGYAWEVRHAGFLGLKYEVSARMDVLFDEAEEQDTGGSGRVKKEGEGEDREVSERSGRRRPNAYFFEVIELAVLGLRDEDDDIRSAAASTLLALAPVLGSSSLSSSKEQIPIPVETTTRVLDTLWDSLAEAEGDDLGSSMASIMDLLAKLMEYENVQGLMMGRHPMKAEPEAAPAEESSLSSSLLAERIRTLHPYFRHTITSVRLSVLRAMAVFLRMGTSSSSTAVMAAGWIDAALLRLLFQNLIVEERNAVREASVQAWKAAVGVLQRSLSHLPSGTAAAAATTTSRGLVDMLAPYVPHFFQLIMTPLGSPVDSRLLYRPSRAGGKGSSSKNGNGPEGPTYDLDKGILSQDLALVGVDTVMHGRLGAAAALGQIMKEWPDQQHEVFAGQLLQYLDSSSALHKCLASCIIQEWAQDQPSSRQETSPLASELSARLIAILEAPAPPTYAEMEVALSRLQRESQSLYSAFHTEARVARDKIPTLPTHVDALGQRTDAFTLDTARYVVGPGYEALLKLVGSKSKKANAEALETRRRRVIASLGFYQSRKERSDVQVFAGVASALVALRVMPAKLNPVVRSMMNSVKFEENADLQAASARSVARFIKLCGESPGRTGDPSEKIVKNLCAFVCQDTTRTAVFSGVAHIREGIMSLGAEIAASNAPKSGRSVAGAASAEVEESEEVRQGRLIRRGAERALSELAMLFGAELFERVPAFRAAIYGPLSVASASNGDKGTGPSSPASDLDGAIAADQGVGQGIIDACTILEVIIPHVDPALHPALVSILGQLTVALQSQSAAIRSASARCYGASADVMTEAGMLELVLKVVPLLGDATNVFHRSGAMELILDIVRRLETKLFPYVIFFVVPVLGRMTDPDDKVRLAATNAFASLVKMVPLEAGLPDPAGFPADMLARRQDERKFLDQLLNGKVEEYRLPVKVNASLRKYQREGISWMAFLSKFKLHGILCDDMGLGKTLQSITILSCDHFERAQAYKINKTPEFRHLPSLVVCPSTLTGHWFHEIQQYSNNLRPVQYIGNPNERARIQGHFKSYDVVITSYDIVRNDVSILSAQNWNYCILDEGHIIKGSKTKTTKAVKSLQANHRLILSGTPIQNSVLELWSLFDFLMPGFLGTERSFQERYGKPILASREGKVTAKEQEAATLALEALHKQVLPFLLRRMKDDVLDDLPPKIIQDIECDLGEIQQALYDDFTSSQDRAQLEDALEEDKTAAAETSSAEPTPAAGSGPVLKQHAFQSLQYLRKLVNHPILVLDKTNPRHAKFFKRVEGKGGAGLRDIAHAPKLQVLKQLLNDCGIGLGSAAGAGVGAGPGSAKSGGTEGDLLSDAAAVSQHRVLIFCQLRQMLDVIEKDLFGTHMPSVTYMRLDGTVSADKRHGIVRTFNSDPSIDVLLLTTSVGGLGLTLTGADTVIFVEHDWNPMKDLQAMDRAHRLGQKKVVNVYRLITRNTLEQKIMGLQRFKLNVANSVITQDNATLSSMDTDGILDLFGPSSSSSAAGTGSAAAAAGGAGKKLTQKQLLDQLQNMPDTEEDEYREMTSWKPT</sequence>
<dbReference type="InterPro" id="IPR011989">
    <property type="entry name" value="ARM-like"/>
</dbReference>
<dbReference type="InterPro" id="IPR000330">
    <property type="entry name" value="SNF2_N"/>
</dbReference>
<dbReference type="GO" id="GO:0003677">
    <property type="term" value="F:DNA binding"/>
    <property type="evidence" value="ECO:0007669"/>
    <property type="project" value="UniProtKB-KW"/>
</dbReference>
<dbReference type="CDD" id="cd17999">
    <property type="entry name" value="DEXHc_Mot1"/>
    <property type="match status" value="1"/>
</dbReference>
<feature type="compositionally biased region" description="Low complexity" evidence="10">
    <location>
        <begin position="293"/>
        <end position="322"/>
    </location>
</feature>
<dbReference type="PROSITE" id="PS51194">
    <property type="entry name" value="HELICASE_CTER"/>
    <property type="match status" value="1"/>
</dbReference>
<feature type="region of interest" description="Disordered" evidence="10">
    <location>
        <begin position="210"/>
        <end position="254"/>
    </location>
</feature>
<evidence type="ECO:0000256" key="5">
    <source>
        <dbReference type="ARBA" id="ARBA00022806"/>
    </source>
</evidence>
<dbReference type="CDD" id="cd18793">
    <property type="entry name" value="SF2_C_SNF"/>
    <property type="match status" value="1"/>
</dbReference>
<dbReference type="PROSITE" id="PS50077">
    <property type="entry name" value="HEAT_REPEAT"/>
    <property type="match status" value="2"/>
</dbReference>
<dbReference type="GO" id="GO:0016887">
    <property type="term" value="F:ATP hydrolysis activity"/>
    <property type="evidence" value="ECO:0007669"/>
    <property type="project" value="InterPro"/>
</dbReference>
<dbReference type="PANTHER" id="PTHR36498:SF1">
    <property type="entry name" value="TATA-BINDING PROTEIN-ASSOCIATED FACTOR 172"/>
    <property type="match status" value="1"/>
</dbReference>
<feature type="region of interest" description="Disordered" evidence="10">
    <location>
        <begin position="447"/>
        <end position="470"/>
    </location>
</feature>
<reference evidence="14" key="2">
    <citation type="journal article" date="2019" name="IMA Fungus">
        <title>Genome sequencing and comparison of five Tilletia species to identify candidate genes for the detection of regulated species infecting wheat.</title>
        <authorList>
            <person name="Nguyen H.D.T."/>
            <person name="Sultana T."/>
            <person name="Kesanakurti P."/>
            <person name="Hambleton S."/>
        </authorList>
    </citation>
    <scope>NUCLEOTIDE SEQUENCE</scope>
    <source>
        <strain evidence="14">DAOMC 238032</strain>
    </source>
</reference>
<dbReference type="InterPro" id="IPR016024">
    <property type="entry name" value="ARM-type_fold"/>
</dbReference>
<dbReference type="Proteomes" id="UP000836402">
    <property type="component" value="Unassembled WGS sequence"/>
</dbReference>
<dbReference type="GO" id="GO:0017025">
    <property type="term" value="F:TBP-class protein binding"/>
    <property type="evidence" value="ECO:0007669"/>
    <property type="project" value="InterPro"/>
</dbReference>
<feature type="region of interest" description="Disordered" evidence="10">
    <location>
        <begin position="118"/>
        <end position="138"/>
    </location>
</feature>
<feature type="region of interest" description="Disordered" evidence="10">
    <location>
        <begin position="1734"/>
        <end position="1761"/>
    </location>
</feature>
<evidence type="ECO:0000313" key="15">
    <source>
        <dbReference type="Proteomes" id="UP000077671"/>
    </source>
</evidence>
<dbReference type="InterPro" id="IPR044972">
    <property type="entry name" value="Mot1"/>
</dbReference>
<dbReference type="PANTHER" id="PTHR36498">
    <property type="entry name" value="TATA-BINDING PROTEIN-ASSOCIATED FACTOR 172"/>
    <property type="match status" value="1"/>
</dbReference>
<evidence type="ECO:0000256" key="4">
    <source>
        <dbReference type="ARBA" id="ARBA00022801"/>
    </source>
</evidence>
<feature type="domain" description="Helicase C-terminal" evidence="12">
    <location>
        <begin position="1853"/>
        <end position="2004"/>
    </location>
</feature>
<evidence type="ECO:0000256" key="9">
    <source>
        <dbReference type="PROSITE-ProRule" id="PRU00103"/>
    </source>
</evidence>
<keyword evidence="8" id="KW-0539">Nucleus</keyword>
<feature type="region of interest" description="Disordered" evidence="10">
    <location>
        <begin position="549"/>
        <end position="576"/>
    </location>
</feature>
<evidence type="ECO:0000256" key="3">
    <source>
        <dbReference type="ARBA" id="ARBA00022741"/>
    </source>
</evidence>
<accession>A0A177V9S8</accession>
<dbReference type="FunFam" id="3.40.50.300:FF:001793">
    <property type="entry name" value="TATA-binding protein-associated factor"/>
    <property type="match status" value="1"/>
</dbReference>
<comment type="subcellular location">
    <subcellularLocation>
        <location evidence="1">Nucleus</location>
    </subcellularLocation>
</comment>